<evidence type="ECO:0000313" key="4">
    <source>
        <dbReference type="Proteomes" id="UP001595846"/>
    </source>
</evidence>
<dbReference type="Gene3D" id="2.40.50.180">
    <property type="entry name" value="CheA-289, Domain 4"/>
    <property type="match status" value="1"/>
</dbReference>
<feature type="region of interest" description="Disordered" evidence="1">
    <location>
        <begin position="249"/>
        <end position="278"/>
    </location>
</feature>
<protein>
    <submittedName>
        <fullName evidence="3">Chemotaxis protein CheW</fullName>
    </submittedName>
</protein>
<dbReference type="PROSITE" id="PS50851">
    <property type="entry name" value="CHEW"/>
    <property type="match status" value="1"/>
</dbReference>
<evidence type="ECO:0000313" key="3">
    <source>
        <dbReference type="EMBL" id="MFC3957407.1"/>
    </source>
</evidence>
<feature type="compositionally biased region" description="Low complexity" evidence="1">
    <location>
        <begin position="256"/>
        <end position="271"/>
    </location>
</feature>
<dbReference type="Pfam" id="PF01584">
    <property type="entry name" value="CheW"/>
    <property type="match status" value="1"/>
</dbReference>
<feature type="compositionally biased region" description="Low complexity" evidence="1">
    <location>
        <begin position="1"/>
        <end position="12"/>
    </location>
</feature>
<dbReference type="PANTHER" id="PTHR22617:SF23">
    <property type="entry name" value="CHEMOTAXIS PROTEIN CHEW"/>
    <property type="match status" value="1"/>
</dbReference>
<organism evidence="3 4">
    <name type="scientific">Halovivax cerinus</name>
    <dbReference type="NCBI Taxonomy" id="1487865"/>
    <lineage>
        <taxon>Archaea</taxon>
        <taxon>Methanobacteriati</taxon>
        <taxon>Methanobacteriota</taxon>
        <taxon>Stenosarchaea group</taxon>
        <taxon>Halobacteria</taxon>
        <taxon>Halobacteriales</taxon>
        <taxon>Natrialbaceae</taxon>
        <taxon>Halovivax</taxon>
    </lineage>
</organism>
<feature type="compositionally biased region" description="Basic and acidic residues" evidence="1">
    <location>
        <begin position="211"/>
        <end position="224"/>
    </location>
</feature>
<evidence type="ECO:0000256" key="1">
    <source>
        <dbReference type="SAM" id="MobiDB-lite"/>
    </source>
</evidence>
<dbReference type="Proteomes" id="UP001595846">
    <property type="component" value="Unassembled WGS sequence"/>
</dbReference>
<dbReference type="GeneID" id="73904422"/>
<dbReference type="SUPFAM" id="SSF50341">
    <property type="entry name" value="CheW-like"/>
    <property type="match status" value="1"/>
</dbReference>
<comment type="caution">
    <text evidence="3">The sequence shown here is derived from an EMBL/GenBank/DDBJ whole genome shotgun (WGS) entry which is preliminary data.</text>
</comment>
<dbReference type="SMART" id="SM00260">
    <property type="entry name" value="CheW"/>
    <property type="match status" value="1"/>
</dbReference>
<feature type="region of interest" description="Disordered" evidence="1">
    <location>
        <begin position="172"/>
        <end position="227"/>
    </location>
</feature>
<feature type="compositionally biased region" description="Basic and acidic residues" evidence="1">
    <location>
        <begin position="13"/>
        <end position="25"/>
    </location>
</feature>
<keyword evidence="4" id="KW-1185">Reference proteome</keyword>
<dbReference type="InterPro" id="IPR002545">
    <property type="entry name" value="CheW-lke_dom"/>
</dbReference>
<evidence type="ECO:0000259" key="2">
    <source>
        <dbReference type="PROSITE" id="PS50851"/>
    </source>
</evidence>
<dbReference type="InterPro" id="IPR039315">
    <property type="entry name" value="CheW"/>
</dbReference>
<dbReference type="InterPro" id="IPR036061">
    <property type="entry name" value="CheW-like_dom_sf"/>
</dbReference>
<accession>A0ABD5NKC7</accession>
<gene>
    <name evidence="3" type="ORF">ACFOUR_03335</name>
</gene>
<feature type="domain" description="CheW-like" evidence="2">
    <location>
        <begin position="30"/>
        <end position="181"/>
    </location>
</feature>
<feature type="region of interest" description="Disordered" evidence="1">
    <location>
        <begin position="1"/>
        <end position="25"/>
    </location>
</feature>
<name>A0ABD5NKC7_9EURY</name>
<sequence>MAGDLPDGLLDAGGDREEASDSSRSDDVVYERFTIVHIGDHRLAVPVADVGSIVNRSIEVTRVPRSPPAIVGVTDIRGQITTLVDPHVLFPDSGGPSERTSLLVFADQDQPAAMHVDEVDGVESIPEDDVIADAEYTAEEIEGTALAHPLIVGAIRLENRPRDDVVETVVHATEGDSAIGSGGGLVSDRSDPEPDDSGVVVGEFSLDEAEDRPKSDDRVDRAEPADVEIEITPILDIDRFLLASGHLGEGRETVDSASSETSAESTSTESSIDSGSPE</sequence>
<dbReference type="PANTHER" id="PTHR22617">
    <property type="entry name" value="CHEMOTAXIS SENSOR HISTIDINE KINASE-RELATED"/>
    <property type="match status" value="1"/>
</dbReference>
<dbReference type="AlphaFoldDB" id="A0ABD5NKC7"/>
<reference evidence="3 4" key="1">
    <citation type="journal article" date="2019" name="Int. J. Syst. Evol. Microbiol.">
        <title>The Global Catalogue of Microorganisms (GCM) 10K type strain sequencing project: providing services to taxonomists for standard genome sequencing and annotation.</title>
        <authorList>
            <consortium name="The Broad Institute Genomics Platform"/>
            <consortium name="The Broad Institute Genome Sequencing Center for Infectious Disease"/>
            <person name="Wu L."/>
            <person name="Ma J."/>
        </authorList>
    </citation>
    <scope>NUCLEOTIDE SEQUENCE [LARGE SCALE GENOMIC DNA]</scope>
    <source>
        <strain evidence="3 4">IBRC-M 10256</strain>
    </source>
</reference>
<dbReference type="Gene3D" id="2.30.30.40">
    <property type="entry name" value="SH3 Domains"/>
    <property type="match status" value="1"/>
</dbReference>
<proteinExistence type="predicted"/>
<dbReference type="EMBL" id="JBHSAQ010000001">
    <property type="protein sequence ID" value="MFC3957407.1"/>
    <property type="molecule type" value="Genomic_DNA"/>
</dbReference>
<dbReference type="RefSeq" id="WP_256531670.1">
    <property type="nucleotide sequence ID" value="NZ_CP101824.1"/>
</dbReference>